<name>A0ACC1IVG2_9FUNG</name>
<keyword evidence="2" id="KW-1185">Reference proteome</keyword>
<dbReference type="EMBL" id="JANBPG010000021">
    <property type="protein sequence ID" value="KAJ1901614.1"/>
    <property type="molecule type" value="Genomic_DNA"/>
</dbReference>
<dbReference type="Proteomes" id="UP001150581">
    <property type="component" value="Unassembled WGS sequence"/>
</dbReference>
<protein>
    <submittedName>
        <fullName evidence="1">Uncharacterized protein</fullName>
    </submittedName>
</protein>
<organism evidence="1 2">
    <name type="scientific">Kickxella alabastrina</name>
    <dbReference type="NCBI Taxonomy" id="61397"/>
    <lineage>
        <taxon>Eukaryota</taxon>
        <taxon>Fungi</taxon>
        <taxon>Fungi incertae sedis</taxon>
        <taxon>Zoopagomycota</taxon>
        <taxon>Kickxellomycotina</taxon>
        <taxon>Kickxellomycetes</taxon>
        <taxon>Kickxellales</taxon>
        <taxon>Kickxellaceae</taxon>
        <taxon>Kickxella</taxon>
    </lineage>
</organism>
<sequence>MCYSKARSVNRYPVYNFDAKSATNSSLFSQADRFEIDDESKSAVDAAVDARVLKQMASMVKDEVANKVESAMRAAINDIVTKVIEQLKHQNTPQTNGASINKAPTFNEYRLVTQQEVSTIKSAFPGETWHECPNKHWYAVGDCGQAVVSGKCAECKAMIGRF</sequence>
<evidence type="ECO:0000313" key="1">
    <source>
        <dbReference type="EMBL" id="KAJ1901614.1"/>
    </source>
</evidence>
<accession>A0ACC1IVG2</accession>
<reference evidence="1" key="1">
    <citation type="submission" date="2022-07" db="EMBL/GenBank/DDBJ databases">
        <title>Phylogenomic reconstructions and comparative analyses of Kickxellomycotina fungi.</title>
        <authorList>
            <person name="Reynolds N.K."/>
            <person name="Stajich J.E."/>
            <person name="Barry K."/>
            <person name="Grigoriev I.V."/>
            <person name="Crous P."/>
            <person name="Smith M.E."/>
        </authorList>
    </citation>
    <scope>NUCLEOTIDE SEQUENCE</scope>
    <source>
        <strain evidence="1">Benny 63K</strain>
    </source>
</reference>
<evidence type="ECO:0000313" key="2">
    <source>
        <dbReference type="Proteomes" id="UP001150581"/>
    </source>
</evidence>
<comment type="caution">
    <text evidence="1">The sequence shown here is derived from an EMBL/GenBank/DDBJ whole genome shotgun (WGS) entry which is preliminary data.</text>
</comment>
<proteinExistence type="predicted"/>
<gene>
    <name evidence="1" type="ORF">LPJ66_000639</name>
</gene>